<dbReference type="PANTHER" id="PTHR36405:SF1">
    <property type="entry name" value="OS07G0520600 PROTEIN"/>
    <property type="match status" value="1"/>
</dbReference>
<feature type="region of interest" description="Disordered" evidence="1">
    <location>
        <begin position="155"/>
        <end position="240"/>
    </location>
</feature>
<gene>
    <name evidence="2" type="ORF">MUK42_12391</name>
</gene>
<dbReference type="EMBL" id="CP097510">
    <property type="protein sequence ID" value="URE41699.1"/>
    <property type="molecule type" value="Genomic_DNA"/>
</dbReference>
<reference evidence="2" key="1">
    <citation type="submission" date="2022-05" db="EMBL/GenBank/DDBJ databases">
        <title>The Musa troglodytarum L. genome provides insights into the mechanism of non-climacteric behaviour and enrichment of carotenoids.</title>
        <authorList>
            <person name="Wang J."/>
        </authorList>
    </citation>
    <scope>NUCLEOTIDE SEQUENCE</scope>
    <source>
        <tissue evidence="2">Leaf</tissue>
    </source>
</reference>
<protein>
    <submittedName>
        <fullName evidence="2">Uncharacterized protein</fullName>
    </submittedName>
</protein>
<proteinExistence type="predicted"/>
<dbReference type="Proteomes" id="UP001055439">
    <property type="component" value="Chromosome 8"/>
</dbReference>
<dbReference type="PANTHER" id="PTHR36405">
    <property type="entry name" value="BNAA10G09140D PROTEIN"/>
    <property type="match status" value="1"/>
</dbReference>
<evidence type="ECO:0000256" key="1">
    <source>
        <dbReference type="SAM" id="MobiDB-lite"/>
    </source>
</evidence>
<organism evidence="2 3">
    <name type="scientific">Musa troglodytarum</name>
    <name type="common">fe'i banana</name>
    <dbReference type="NCBI Taxonomy" id="320322"/>
    <lineage>
        <taxon>Eukaryota</taxon>
        <taxon>Viridiplantae</taxon>
        <taxon>Streptophyta</taxon>
        <taxon>Embryophyta</taxon>
        <taxon>Tracheophyta</taxon>
        <taxon>Spermatophyta</taxon>
        <taxon>Magnoliopsida</taxon>
        <taxon>Liliopsida</taxon>
        <taxon>Zingiberales</taxon>
        <taxon>Musaceae</taxon>
        <taxon>Musa</taxon>
    </lineage>
</organism>
<keyword evidence="3" id="KW-1185">Reference proteome</keyword>
<evidence type="ECO:0000313" key="3">
    <source>
        <dbReference type="Proteomes" id="UP001055439"/>
    </source>
</evidence>
<dbReference type="AlphaFoldDB" id="A0A9E7HWP5"/>
<name>A0A9E7HWP5_9LILI</name>
<feature type="compositionally biased region" description="Polar residues" evidence="1">
    <location>
        <begin position="213"/>
        <end position="222"/>
    </location>
</feature>
<accession>A0A9E7HWP5</accession>
<dbReference type="OrthoDB" id="670923at2759"/>
<evidence type="ECO:0000313" key="2">
    <source>
        <dbReference type="EMBL" id="URE41699.1"/>
    </source>
</evidence>
<sequence length="282" mass="31412">MGMRSKAYCSNCDENRIMLIFWMITSAPYNNRDRRIDPAINPHRYASSAAHHLPCLVVLFLADHLGIDKYRKGQCVSGSPVHTGHHEIFREFVASNLLEQASDVNLVQFSIKTKLSRDQSSLFSQHNMPRAAEAIHDDGGSVKIGATGTIGTLMTRELKSPKLSEQTSSTRRKQQTVPVSIPCGANPRRALQRRNQTNEHGSIRRNSGGSNSEQAHCSNHARQNGHRAPMLKYDDNPVNRNMDTDRIGKKAYTVEIVDLKCSNPMSSQLKKLGFSKLSVSTS</sequence>